<name>A0A165DFR8_EXIGL</name>
<reference evidence="2 3" key="1">
    <citation type="journal article" date="2016" name="Mol. Biol. Evol.">
        <title>Comparative Genomics of Early-Diverging Mushroom-Forming Fungi Provides Insights into the Origins of Lignocellulose Decay Capabilities.</title>
        <authorList>
            <person name="Nagy L.G."/>
            <person name="Riley R."/>
            <person name="Tritt A."/>
            <person name="Adam C."/>
            <person name="Daum C."/>
            <person name="Floudas D."/>
            <person name="Sun H."/>
            <person name="Yadav J.S."/>
            <person name="Pangilinan J."/>
            <person name="Larsson K.H."/>
            <person name="Matsuura K."/>
            <person name="Barry K."/>
            <person name="Labutti K."/>
            <person name="Kuo R."/>
            <person name="Ohm R.A."/>
            <person name="Bhattacharya S.S."/>
            <person name="Shirouzu T."/>
            <person name="Yoshinaga Y."/>
            <person name="Martin F.M."/>
            <person name="Grigoriev I.V."/>
            <person name="Hibbett D.S."/>
        </authorList>
    </citation>
    <scope>NUCLEOTIDE SEQUENCE [LARGE SCALE GENOMIC DNA]</scope>
    <source>
        <strain evidence="2 3">HHB12029</strain>
    </source>
</reference>
<protein>
    <submittedName>
        <fullName evidence="2">Uncharacterized protein</fullName>
    </submittedName>
</protein>
<dbReference type="AlphaFoldDB" id="A0A165DFR8"/>
<evidence type="ECO:0000256" key="1">
    <source>
        <dbReference type="SAM" id="SignalP"/>
    </source>
</evidence>
<evidence type="ECO:0000313" key="3">
    <source>
        <dbReference type="Proteomes" id="UP000077266"/>
    </source>
</evidence>
<evidence type="ECO:0000313" key="2">
    <source>
        <dbReference type="EMBL" id="KZV84447.1"/>
    </source>
</evidence>
<feature type="signal peptide" evidence="1">
    <location>
        <begin position="1"/>
        <end position="30"/>
    </location>
</feature>
<dbReference type="EMBL" id="KV426224">
    <property type="protein sequence ID" value="KZV84447.1"/>
    <property type="molecule type" value="Genomic_DNA"/>
</dbReference>
<keyword evidence="1" id="KW-0732">Signal</keyword>
<feature type="chain" id="PRO_5007856523" evidence="1">
    <location>
        <begin position="31"/>
        <end position="206"/>
    </location>
</feature>
<dbReference type="InParanoid" id="A0A165DFR8"/>
<sequence length="206" mass="21973">MHVVRQPSAVQFVCDPVLIAVAVAAVLVNAQQQHVFETTNVGEYEDDLADWYKKWSTIKHAGRPTSVAYPPAMPSTPSVAFPKPTGFAGSVAQGDEAIAAMESSAYPPPQHGPVVASMRTRDAKKNFDAPSAWGNLSRYNSLSPIPSNSNFPPTSPAIPRFGSVRTSWSAWSSPAECYIKGAPIVGRWSLRCESASSPSVPSPSST</sequence>
<keyword evidence="3" id="KW-1185">Reference proteome</keyword>
<dbReference type="Proteomes" id="UP000077266">
    <property type="component" value="Unassembled WGS sequence"/>
</dbReference>
<organism evidence="2 3">
    <name type="scientific">Exidia glandulosa HHB12029</name>
    <dbReference type="NCBI Taxonomy" id="1314781"/>
    <lineage>
        <taxon>Eukaryota</taxon>
        <taxon>Fungi</taxon>
        <taxon>Dikarya</taxon>
        <taxon>Basidiomycota</taxon>
        <taxon>Agaricomycotina</taxon>
        <taxon>Agaricomycetes</taxon>
        <taxon>Auriculariales</taxon>
        <taxon>Exidiaceae</taxon>
        <taxon>Exidia</taxon>
    </lineage>
</organism>
<gene>
    <name evidence="2" type="ORF">EXIGLDRAFT_842178</name>
</gene>
<proteinExistence type="predicted"/>
<accession>A0A165DFR8</accession>